<name>A0ABV5AUK5_9BACL</name>
<dbReference type="PANTHER" id="PTHR40082:SF1">
    <property type="entry name" value="BLR5956 PROTEIN"/>
    <property type="match status" value="1"/>
</dbReference>
<dbReference type="GO" id="GO:0004852">
    <property type="term" value="F:uroporphyrinogen-III synthase activity"/>
    <property type="evidence" value="ECO:0007669"/>
    <property type="project" value="UniProtKB-EC"/>
</dbReference>
<feature type="domain" description="Tetrapyrrole biosynthesis uroporphyrinogen III synthase" evidence="1">
    <location>
        <begin position="20"/>
        <end position="258"/>
    </location>
</feature>
<dbReference type="Pfam" id="PF02602">
    <property type="entry name" value="HEM4"/>
    <property type="match status" value="1"/>
</dbReference>
<proteinExistence type="predicted"/>
<reference evidence="2 3" key="1">
    <citation type="submission" date="2024-09" db="EMBL/GenBank/DDBJ databases">
        <title>Paenibacillus zeirhizospherea sp. nov., isolated from surface of the maize (Zea mays) roots in a horticulture field, Hungary.</title>
        <authorList>
            <person name="Marton D."/>
            <person name="Farkas M."/>
            <person name="Bedics A."/>
            <person name="Toth E."/>
            <person name="Tancsics A."/>
            <person name="Boka K."/>
            <person name="Maroti G."/>
            <person name="Kriszt B."/>
            <person name="Cserhati M."/>
        </authorList>
    </citation>
    <scope>NUCLEOTIDE SEQUENCE [LARGE SCALE GENOMIC DNA]</scope>
    <source>
        <strain evidence="2 3">KCTC 33519</strain>
    </source>
</reference>
<organism evidence="2 3">
    <name type="scientific">Paenibacillus enshidis</name>
    <dbReference type="NCBI Taxonomy" id="1458439"/>
    <lineage>
        <taxon>Bacteria</taxon>
        <taxon>Bacillati</taxon>
        <taxon>Bacillota</taxon>
        <taxon>Bacilli</taxon>
        <taxon>Bacillales</taxon>
        <taxon>Paenibacillaceae</taxon>
        <taxon>Paenibacillus</taxon>
    </lineage>
</organism>
<dbReference type="SUPFAM" id="SSF69618">
    <property type="entry name" value="HemD-like"/>
    <property type="match status" value="1"/>
</dbReference>
<gene>
    <name evidence="2" type="ORF">ACE41H_08525</name>
</gene>
<dbReference type="InterPro" id="IPR036108">
    <property type="entry name" value="4pyrrol_syn_uPrphyn_synt_sf"/>
</dbReference>
<dbReference type="EC" id="4.2.1.75" evidence="2"/>
<dbReference type="InterPro" id="IPR039793">
    <property type="entry name" value="UROS/Hem4"/>
</dbReference>
<dbReference type="EMBL" id="JBHHMI010000005">
    <property type="protein sequence ID" value="MFB5266831.1"/>
    <property type="molecule type" value="Genomic_DNA"/>
</dbReference>
<dbReference type="CDD" id="cd06578">
    <property type="entry name" value="HemD"/>
    <property type="match status" value="1"/>
</dbReference>
<comment type="caution">
    <text evidence="2">The sequence shown here is derived from an EMBL/GenBank/DDBJ whole genome shotgun (WGS) entry which is preliminary data.</text>
</comment>
<protein>
    <submittedName>
        <fullName evidence="2">Uroporphyrinogen-III synthase</fullName>
        <ecNumber evidence="2">4.2.1.75</ecNumber>
    </submittedName>
</protein>
<dbReference type="NCBIfam" id="NF004584">
    <property type="entry name" value="PRK05928.2-1"/>
    <property type="match status" value="1"/>
</dbReference>
<accession>A0ABV5AUK5</accession>
<dbReference type="Proteomes" id="UP001580346">
    <property type="component" value="Unassembled WGS sequence"/>
</dbReference>
<evidence type="ECO:0000313" key="2">
    <source>
        <dbReference type="EMBL" id="MFB5266831.1"/>
    </source>
</evidence>
<sequence length="288" mass="31545">MALRMAGKTVALAGPRKSEEMKTLVEKMGGVALLRPAQGTVFLDDAELRAGIESWLSSPPDWTLLTTGMGLDALYQMAEEMGVAGQLHELLAASQIAARGYKTVNALRKRGLMPVVRDDDGSTEGLIRSFAPYSLKGKKVLLQLHGDPAPRLVDWLQEQGAHVRQLLPYKHVPPETKDLEDLVNDIVQRRVHAVAFTSGPQIRFLAEYARSRGAMDEVMAAFQSDIIAVSVGKVTAQAMLEEGIERIVMPTEERMGSMMVELGRYFESGSANGFCLTNSQMDGKVENE</sequence>
<dbReference type="PANTHER" id="PTHR40082">
    <property type="entry name" value="BLR5956 PROTEIN"/>
    <property type="match status" value="1"/>
</dbReference>
<dbReference type="Gene3D" id="3.40.50.10090">
    <property type="match status" value="2"/>
</dbReference>
<dbReference type="RefSeq" id="WP_375354726.1">
    <property type="nucleotide sequence ID" value="NZ_JBHHMI010000005.1"/>
</dbReference>
<dbReference type="InterPro" id="IPR003754">
    <property type="entry name" value="4pyrrol_synth_uPrphyn_synth"/>
</dbReference>
<keyword evidence="2" id="KW-0456">Lyase</keyword>
<evidence type="ECO:0000313" key="3">
    <source>
        <dbReference type="Proteomes" id="UP001580346"/>
    </source>
</evidence>
<keyword evidence="3" id="KW-1185">Reference proteome</keyword>
<evidence type="ECO:0000259" key="1">
    <source>
        <dbReference type="Pfam" id="PF02602"/>
    </source>
</evidence>